<dbReference type="AlphaFoldDB" id="A0A916UIE8"/>
<keyword evidence="1" id="KW-1133">Transmembrane helix</keyword>
<proteinExistence type="predicted"/>
<evidence type="ECO:0000256" key="1">
    <source>
        <dbReference type="SAM" id="Phobius"/>
    </source>
</evidence>
<sequence>MQTTITYDQAKRHVERKIGFMIHLTVFLAVNTGLILLNLQLGHDNWSVWPLFGWGIGVFFHGLSVVTHAPGNSWKQRMIQNELNKFQ</sequence>
<keyword evidence="3" id="KW-0808">Transferase</keyword>
<evidence type="ECO:0000313" key="3">
    <source>
        <dbReference type="EMBL" id="GGC73890.1"/>
    </source>
</evidence>
<comment type="caution">
    <text evidence="3">The sequence shown here is derived from an EMBL/GenBank/DDBJ whole genome shotgun (WGS) entry which is preliminary data.</text>
</comment>
<reference evidence="3" key="1">
    <citation type="journal article" date="2014" name="Int. J. Syst. Evol. Microbiol.">
        <title>Complete genome sequence of Corynebacterium casei LMG S-19264T (=DSM 44701T), isolated from a smear-ripened cheese.</title>
        <authorList>
            <consortium name="US DOE Joint Genome Institute (JGI-PGF)"/>
            <person name="Walter F."/>
            <person name="Albersmeier A."/>
            <person name="Kalinowski J."/>
            <person name="Ruckert C."/>
        </authorList>
    </citation>
    <scope>NUCLEOTIDE SEQUENCE</scope>
    <source>
        <strain evidence="3">CGMCC 1.10998</strain>
    </source>
</reference>
<dbReference type="Pfam" id="PF13239">
    <property type="entry name" value="2TM"/>
    <property type="match status" value="1"/>
</dbReference>
<dbReference type="Proteomes" id="UP000637423">
    <property type="component" value="Unassembled WGS sequence"/>
</dbReference>
<dbReference type="EMBL" id="BMED01000002">
    <property type="protein sequence ID" value="GGC73890.1"/>
    <property type="molecule type" value="Genomic_DNA"/>
</dbReference>
<keyword evidence="3" id="KW-0418">Kinase</keyword>
<name>A0A916UIE8_9BURK</name>
<dbReference type="InterPro" id="IPR025698">
    <property type="entry name" value="2TM_dom"/>
</dbReference>
<evidence type="ECO:0000313" key="4">
    <source>
        <dbReference type="Proteomes" id="UP000637423"/>
    </source>
</evidence>
<dbReference type="GO" id="GO:0016301">
    <property type="term" value="F:kinase activity"/>
    <property type="evidence" value="ECO:0007669"/>
    <property type="project" value="UniProtKB-KW"/>
</dbReference>
<keyword evidence="1" id="KW-0812">Transmembrane</keyword>
<evidence type="ECO:0000259" key="2">
    <source>
        <dbReference type="Pfam" id="PF13239"/>
    </source>
</evidence>
<keyword evidence="4" id="KW-1185">Reference proteome</keyword>
<feature type="transmembrane region" description="Helical" evidence="1">
    <location>
        <begin position="20"/>
        <end position="39"/>
    </location>
</feature>
<dbReference type="RefSeq" id="WP_188566043.1">
    <property type="nucleotide sequence ID" value="NZ_BMED01000002.1"/>
</dbReference>
<keyword evidence="1" id="KW-0472">Membrane</keyword>
<protein>
    <submittedName>
        <fullName evidence="3">Histidine kinase</fullName>
    </submittedName>
</protein>
<reference evidence="3" key="2">
    <citation type="submission" date="2020-09" db="EMBL/GenBank/DDBJ databases">
        <authorList>
            <person name="Sun Q."/>
            <person name="Zhou Y."/>
        </authorList>
    </citation>
    <scope>NUCLEOTIDE SEQUENCE</scope>
    <source>
        <strain evidence="3">CGMCC 1.10998</strain>
    </source>
</reference>
<feature type="transmembrane region" description="Helical" evidence="1">
    <location>
        <begin position="51"/>
        <end position="69"/>
    </location>
</feature>
<feature type="domain" description="2TM" evidence="2">
    <location>
        <begin position="9"/>
        <end position="83"/>
    </location>
</feature>
<gene>
    <name evidence="3" type="ORF">GCM10011396_21370</name>
</gene>
<accession>A0A916UIE8</accession>
<organism evidence="3 4">
    <name type="scientific">Undibacterium terreum</name>
    <dbReference type="NCBI Taxonomy" id="1224302"/>
    <lineage>
        <taxon>Bacteria</taxon>
        <taxon>Pseudomonadati</taxon>
        <taxon>Pseudomonadota</taxon>
        <taxon>Betaproteobacteria</taxon>
        <taxon>Burkholderiales</taxon>
        <taxon>Oxalobacteraceae</taxon>
        <taxon>Undibacterium</taxon>
    </lineage>
</organism>